<protein>
    <submittedName>
        <fullName evidence="9">DMT family transporter</fullName>
    </submittedName>
</protein>
<feature type="transmembrane region" description="Helical" evidence="7">
    <location>
        <begin position="63"/>
        <end position="83"/>
    </location>
</feature>
<feature type="transmembrane region" description="Helical" evidence="7">
    <location>
        <begin position="212"/>
        <end position="234"/>
    </location>
</feature>
<evidence type="ECO:0000256" key="4">
    <source>
        <dbReference type="ARBA" id="ARBA00022989"/>
    </source>
</evidence>
<feature type="region of interest" description="Disordered" evidence="6">
    <location>
        <begin position="1"/>
        <end position="21"/>
    </location>
</feature>
<feature type="transmembrane region" description="Helical" evidence="7">
    <location>
        <begin position="254"/>
        <end position="277"/>
    </location>
</feature>
<comment type="caution">
    <text evidence="9">The sequence shown here is derived from an EMBL/GenBank/DDBJ whole genome shotgun (WGS) entry which is preliminary data.</text>
</comment>
<keyword evidence="4 7" id="KW-1133">Transmembrane helix</keyword>
<reference evidence="9 10" key="1">
    <citation type="submission" date="2024-08" db="EMBL/GenBank/DDBJ databases">
        <authorList>
            <person name="Lu H."/>
        </authorList>
    </citation>
    <scope>NUCLEOTIDE SEQUENCE [LARGE SCALE GENOMIC DNA]</scope>
    <source>
        <strain evidence="9 10">BYS87W</strain>
    </source>
</reference>
<comment type="similarity">
    <text evidence="2">Belongs to the EamA transporter family.</text>
</comment>
<evidence type="ECO:0000256" key="2">
    <source>
        <dbReference type="ARBA" id="ARBA00007362"/>
    </source>
</evidence>
<feature type="transmembrane region" description="Helical" evidence="7">
    <location>
        <begin position="152"/>
        <end position="172"/>
    </location>
</feature>
<accession>A0ABW7H3R2</accession>
<dbReference type="InterPro" id="IPR000620">
    <property type="entry name" value="EamA_dom"/>
</dbReference>
<keyword evidence="5 7" id="KW-0472">Membrane</keyword>
<sequence length="330" mass="34087">MTAAVHTAQPGSAPGPCSTVPVRPEPGLQPLDARAAGLMVLLCALWGLQQVSLKAVAAQASPMWMIGVRSAGAALLLGALMAWRGERVPRHRWALGAAAGSLFALEYLLVAQALQWTQASHVVVFLYTSPLFTALGLHLWRPQERLGRGGWVGLGLAFAGLALAFLGGGSAAAGPQALWGDALAVLAGLAMGATTVTLRCTRLADAPATETLLYQLLAAAALLLPAAGLSGGWLEGPKAPDGLASLAWPSAAVWAHLAFQTLVVSFASFLVWFWLLTRHSASRLGVFGFLTPLFGVGFGVVLLGDRLTPAFVAGGLLVLAGIAQVNRPVS</sequence>
<evidence type="ECO:0000259" key="8">
    <source>
        <dbReference type="Pfam" id="PF00892"/>
    </source>
</evidence>
<feature type="transmembrane region" description="Helical" evidence="7">
    <location>
        <begin position="95"/>
        <end position="114"/>
    </location>
</feature>
<dbReference type="SUPFAM" id="SSF103481">
    <property type="entry name" value="Multidrug resistance efflux transporter EmrE"/>
    <property type="match status" value="2"/>
</dbReference>
<dbReference type="EMBL" id="JBIGIB010000006">
    <property type="protein sequence ID" value="MFG6468863.1"/>
    <property type="molecule type" value="Genomic_DNA"/>
</dbReference>
<feature type="transmembrane region" description="Helical" evidence="7">
    <location>
        <begin position="310"/>
        <end position="329"/>
    </location>
</feature>
<organism evidence="9 10">
    <name type="scientific">Pelomonas baiyunensis</name>
    <dbReference type="NCBI Taxonomy" id="3299026"/>
    <lineage>
        <taxon>Bacteria</taxon>
        <taxon>Pseudomonadati</taxon>
        <taxon>Pseudomonadota</taxon>
        <taxon>Betaproteobacteria</taxon>
        <taxon>Burkholderiales</taxon>
        <taxon>Sphaerotilaceae</taxon>
        <taxon>Roseateles</taxon>
    </lineage>
</organism>
<evidence type="ECO:0000256" key="3">
    <source>
        <dbReference type="ARBA" id="ARBA00022692"/>
    </source>
</evidence>
<dbReference type="InterPro" id="IPR050638">
    <property type="entry name" value="AA-Vitamin_Transporters"/>
</dbReference>
<feature type="domain" description="EamA" evidence="8">
    <location>
        <begin position="37"/>
        <end position="165"/>
    </location>
</feature>
<keyword evidence="10" id="KW-1185">Reference proteome</keyword>
<feature type="domain" description="EamA" evidence="8">
    <location>
        <begin position="178"/>
        <end position="325"/>
    </location>
</feature>
<dbReference type="Pfam" id="PF00892">
    <property type="entry name" value="EamA"/>
    <property type="match status" value="2"/>
</dbReference>
<dbReference type="PANTHER" id="PTHR32322:SF2">
    <property type="entry name" value="EAMA DOMAIN-CONTAINING PROTEIN"/>
    <property type="match status" value="1"/>
</dbReference>
<evidence type="ECO:0000313" key="9">
    <source>
        <dbReference type="EMBL" id="MFG6468863.1"/>
    </source>
</evidence>
<dbReference type="RefSeq" id="WP_394387121.1">
    <property type="nucleotide sequence ID" value="NZ_JBIGIB010000006.1"/>
</dbReference>
<evidence type="ECO:0000256" key="5">
    <source>
        <dbReference type="ARBA" id="ARBA00023136"/>
    </source>
</evidence>
<feature type="transmembrane region" description="Helical" evidence="7">
    <location>
        <begin position="120"/>
        <end position="140"/>
    </location>
</feature>
<dbReference type="PANTHER" id="PTHR32322">
    <property type="entry name" value="INNER MEMBRANE TRANSPORTER"/>
    <property type="match status" value="1"/>
</dbReference>
<gene>
    <name evidence="9" type="ORF">ACG01O_19720</name>
</gene>
<evidence type="ECO:0000256" key="7">
    <source>
        <dbReference type="SAM" id="Phobius"/>
    </source>
</evidence>
<comment type="subcellular location">
    <subcellularLocation>
        <location evidence="1">Membrane</location>
        <topology evidence="1">Multi-pass membrane protein</topology>
    </subcellularLocation>
</comment>
<dbReference type="InterPro" id="IPR037185">
    <property type="entry name" value="EmrE-like"/>
</dbReference>
<evidence type="ECO:0000256" key="1">
    <source>
        <dbReference type="ARBA" id="ARBA00004141"/>
    </source>
</evidence>
<evidence type="ECO:0000313" key="10">
    <source>
        <dbReference type="Proteomes" id="UP001606303"/>
    </source>
</evidence>
<evidence type="ECO:0000256" key="6">
    <source>
        <dbReference type="SAM" id="MobiDB-lite"/>
    </source>
</evidence>
<feature type="transmembrane region" description="Helical" evidence="7">
    <location>
        <begin position="284"/>
        <end position="304"/>
    </location>
</feature>
<proteinExistence type="inferred from homology"/>
<keyword evidence="3 7" id="KW-0812">Transmembrane</keyword>
<name>A0ABW7H3R2_9BURK</name>
<dbReference type="Proteomes" id="UP001606303">
    <property type="component" value="Unassembled WGS sequence"/>
</dbReference>
<feature type="transmembrane region" description="Helical" evidence="7">
    <location>
        <begin position="178"/>
        <end position="200"/>
    </location>
</feature>